<dbReference type="Proteomes" id="UP000807353">
    <property type="component" value="Unassembled WGS sequence"/>
</dbReference>
<sequence length="81" mass="9319">MHDVSMALGMVKESRRLPVVLETFHEDIRKNYHLIHHDVKQFMENYEIPMLLLSSSFAFNNGSGLGRHPLSLAQLSSRPSR</sequence>
<comment type="caution">
    <text evidence="1">The sequence shown here is derived from an EMBL/GenBank/DDBJ whole genome shotgun (WGS) entry which is preliminary data.</text>
</comment>
<reference evidence="1" key="1">
    <citation type="submission" date="2020-11" db="EMBL/GenBank/DDBJ databases">
        <authorList>
            <consortium name="DOE Joint Genome Institute"/>
            <person name="Ahrendt S."/>
            <person name="Riley R."/>
            <person name="Andreopoulos W."/>
            <person name="Labutti K."/>
            <person name="Pangilinan J."/>
            <person name="Ruiz-Duenas F.J."/>
            <person name="Barrasa J.M."/>
            <person name="Sanchez-Garcia M."/>
            <person name="Camarero S."/>
            <person name="Miyauchi S."/>
            <person name="Serrano A."/>
            <person name="Linde D."/>
            <person name="Babiker R."/>
            <person name="Drula E."/>
            <person name="Ayuso-Fernandez I."/>
            <person name="Pacheco R."/>
            <person name="Padilla G."/>
            <person name="Ferreira P."/>
            <person name="Barriuso J."/>
            <person name="Kellner H."/>
            <person name="Castanera R."/>
            <person name="Alfaro M."/>
            <person name="Ramirez L."/>
            <person name="Pisabarro A.G."/>
            <person name="Kuo A."/>
            <person name="Tritt A."/>
            <person name="Lipzen A."/>
            <person name="He G."/>
            <person name="Yan M."/>
            <person name="Ng V."/>
            <person name="Cullen D."/>
            <person name="Martin F."/>
            <person name="Rosso M.-N."/>
            <person name="Henrissat B."/>
            <person name="Hibbett D."/>
            <person name="Martinez A.T."/>
            <person name="Grigoriev I.V."/>
        </authorList>
    </citation>
    <scope>NUCLEOTIDE SEQUENCE</scope>
    <source>
        <strain evidence="1">CBS 247.69</strain>
    </source>
</reference>
<dbReference type="AlphaFoldDB" id="A0A9P5XUG3"/>
<organism evidence="1 2">
    <name type="scientific">Collybia nuda</name>
    <dbReference type="NCBI Taxonomy" id="64659"/>
    <lineage>
        <taxon>Eukaryota</taxon>
        <taxon>Fungi</taxon>
        <taxon>Dikarya</taxon>
        <taxon>Basidiomycota</taxon>
        <taxon>Agaricomycotina</taxon>
        <taxon>Agaricomycetes</taxon>
        <taxon>Agaricomycetidae</taxon>
        <taxon>Agaricales</taxon>
        <taxon>Tricholomatineae</taxon>
        <taxon>Clitocybaceae</taxon>
        <taxon>Collybia</taxon>
    </lineage>
</organism>
<keyword evidence="2" id="KW-1185">Reference proteome</keyword>
<evidence type="ECO:0000313" key="1">
    <source>
        <dbReference type="EMBL" id="KAF9457050.1"/>
    </source>
</evidence>
<accession>A0A9P5XUG3</accession>
<proteinExistence type="predicted"/>
<dbReference type="EMBL" id="MU150389">
    <property type="protein sequence ID" value="KAF9457050.1"/>
    <property type="molecule type" value="Genomic_DNA"/>
</dbReference>
<name>A0A9P5XUG3_9AGAR</name>
<evidence type="ECO:0000313" key="2">
    <source>
        <dbReference type="Proteomes" id="UP000807353"/>
    </source>
</evidence>
<protein>
    <submittedName>
        <fullName evidence="1">Uncharacterized protein</fullName>
    </submittedName>
</protein>
<gene>
    <name evidence="1" type="ORF">BDZ94DRAFT_289104</name>
</gene>